<dbReference type="EMBL" id="CP042218">
    <property type="protein sequence ID" value="QDW65962.1"/>
    <property type="molecule type" value="Genomic_DNA"/>
</dbReference>
<dbReference type="InterPro" id="IPR012675">
    <property type="entry name" value="Beta-grasp_dom_sf"/>
</dbReference>
<reference evidence="1 2" key="1">
    <citation type="submission" date="2019-07" db="EMBL/GenBank/DDBJ databases">
        <title>Full genome sequence of Luteimonas sp. Gr-4.</title>
        <authorList>
            <person name="Im W.-T."/>
        </authorList>
    </citation>
    <scope>NUCLEOTIDE SEQUENCE [LARGE SCALE GENOMIC DNA]</scope>
    <source>
        <strain evidence="1 2">Gr-4</strain>
    </source>
</reference>
<dbReference type="Proteomes" id="UP000316584">
    <property type="component" value="Chromosome"/>
</dbReference>
<dbReference type="KEGG" id="lug:FPZ22_02855"/>
<protein>
    <submittedName>
        <fullName evidence="1">MoaD/ThiS family protein</fullName>
    </submittedName>
</protein>
<evidence type="ECO:0000313" key="2">
    <source>
        <dbReference type="Proteomes" id="UP000316584"/>
    </source>
</evidence>
<dbReference type="OrthoDB" id="5957481at2"/>
<dbReference type="SUPFAM" id="SSF54285">
    <property type="entry name" value="MoaD/ThiS"/>
    <property type="match status" value="1"/>
</dbReference>
<dbReference type="Pfam" id="PF02597">
    <property type="entry name" value="ThiS"/>
    <property type="match status" value="1"/>
</dbReference>
<proteinExistence type="predicted"/>
<keyword evidence="2" id="KW-1185">Reference proteome</keyword>
<accession>A0A518N238</accession>
<name>A0A518N238_9GAMM</name>
<sequence length="86" mass="9322">MKVELSLFGAFKAHDPGARIELEVPEGARVADLREALDRHAREHWPSYRPELLKVSAFASETAVMRDTEALVPGVAMAVLPPVSGG</sequence>
<dbReference type="RefSeq" id="WP_144890077.1">
    <property type="nucleotide sequence ID" value="NZ_CP042218.1"/>
</dbReference>
<organism evidence="1 2">
    <name type="scientific">Luteimonas granuli</name>
    <dbReference type="NCBI Taxonomy" id="1176533"/>
    <lineage>
        <taxon>Bacteria</taxon>
        <taxon>Pseudomonadati</taxon>
        <taxon>Pseudomonadota</taxon>
        <taxon>Gammaproteobacteria</taxon>
        <taxon>Lysobacterales</taxon>
        <taxon>Lysobacteraceae</taxon>
        <taxon>Luteimonas</taxon>
    </lineage>
</organism>
<dbReference type="AlphaFoldDB" id="A0A518N238"/>
<dbReference type="InterPro" id="IPR016155">
    <property type="entry name" value="Mopterin_synth/thiamin_S_b"/>
</dbReference>
<dbReference type="Gene3D" id="3.10.20.30">
    <property type="match status" value="1"/>
</dbReference>
<dbReference type="InterPro" id="IPR003749">
    <property type="entry name" value="ThiS/MoaD-like"/>
</dbReference>
<evidence type="ECO:0000313" key="1">
    <source>
        <dbReference type="EMBL" id="QDW65962.1"/>
    </source>
</evidence>
<gene>
    <name evidence="1" type="ORF">FPZ22_02855</name>
</gene>